<keyword evidence="8" id="KW-1185">Reference proteome</keyword>
<evidence type="ECO:0000256" key="4">
    <source>
        <dbReference type="ARBA" id="ARBA00023242"/>
    </source>
</evidence>
<dbReference type="PANTHER" id="PTHR31079">
    <property type="entry name" value="NAC DOMAIN-CONTAINING PROTEIN 73"/>
    <property type="match status" value="1"/>
</dbReference>
<dbReference type="PROSITE" id="PS51005">
    <property type="entry name" value="NAC"/>
    <property type="match status" value="1"/>
</dbReference>
<gene>
    <name evidence="7" type="primary">LOC125538719</name>
</gene>
<feature type="region of interest" description="Disordered" evidence="5">
    <location>
        <begin position="273"/>
        <end position="298"/>
    </location>
</feature>
<evidence type="ECO:0000259" key="6">
    <source>
        <dbReference type="PROSITE" id="PS51005"/>
    </source>
</evidence>
<dbReference type="GO" id="GO:0005634">
    <property type="term" value="C:nucleus"/>
    <property type="evidence" value="ECO:0007669"/>
    <property type="project" value="TreeGrafter"/>
</dbReference>
<evidence type="ECO:0000256" key="2">
    <source>
        <dbReference type="ARBA" id="ARBA00023125"/>
    </source>
</evidence>
<reference evidence="8" key="1">
    <citation type="journal article" date="2013" name="Nature">
        <title>Draft genome of the wheat A-genome progenitor Triticum urartu.</title>
        <authorList>
            <person name="Ling H.Q."/>
            <person name="Zhao S."/>
            <person name="Liu D."/>
            <person name="Wang J."/>
            <person name="Sun H."/>
            <person name="Zhang C."/>
            <person name="Fan H."/>
            <person name="Li D."/>
            <person name="Dong L."/>
            <person name="Tao Y."/>
            <person name="Gao C."/>
            <person name="Wu H."/>
            <person name="Li Y."/>
            <person name="Cui Y."/>
            <person name="Guo X."/>
            <person name="Zheng S."/>
            <person name="Wang B."/>
            <person name="Yu K."/>
            <person name="Liang Q."/>
            <person name="Yang W."/>
            <person name="Lou X."/>
            <person name="Chen J."/>
            <person name="Feng M."/>
            <person name="Jian J."/>
            <person name="Zhang X."/>
            <person name="Luo G."/>
            <person name="Jiang Y."/>
            <person name="Liu J."/>
            <person name="Wang Z."/>
            <person name="Sha Y."/>
            <person name="Zhang B."/>
            <person name="Wu H."/>
            <person name="Tang D."/>
            <person name="Shen Q."/>
            <person name="Xue P."/>
            <person name="Zou S."/>
            <person name="Wang X."/>
            <person name="Liu X."/>
            <person name="Wang F."/>
            <person name="Yang Y."/>
            <person name="An X."/>
            <person name="Dong Z."/>
            <person name="Zhang K."/>
            <person name="Zhang X."/>
            <person name="Luo M.C."/>
            <person name="Dvorak J."/>
            <person name="Tong Y."/>
            <person name="Wang J."/>
            <person name="Yang H."/>
            <person name="Li Z."/>
            <person name="Wang D."/>
            <person name="Zhang A."/>
            <person name="Wang J."/>
        </authorList>
    </citation>
    <scope>NUCLEOTIDE SEQUENCE</scope>
    <source>
        <strain evidence="8">cv. G1812</strain>
    </source>
</reference>
<dbReference type="GO" id="GO:0000976">
    <property type="term" value="F:transcription cis-regulatory region binding"/>
    <property type="evidence" value="ECO:0007669"/>
    <property type="project" value="TreeGrafter"/>
</dbReference>
<dbReference type="EnsemblPlants" id="TuG1812G0200003836.01.T01">
    <property type="protein sequence ID" value="TuG1812G0200003836.01.T01"/>
    <property type="gene ID" value="TuG1812G0200003836.01"/>
</dbReference>
<protein>
    <recommendedName>
        <fullName evidence="6">NAC domain-containing protein</fullName>
    </recommendedName>
</protein>
<keyword evidence="4" id="KW-0539">Nucleus</keyword>
<keyword evidence="2" id="KW-0238">DNA-binding</keyword>
<reference evidence="7" key="2">
    <citation type="submission" date="2018-03" db="EMBL/GenBank/DDBJ databases">
        <title>The Triticum urartu genome reveals the dynamic nature of wheat genome evolution.</title>
        <authorList>
            <person name="Ling H."/>
            <person name="Ma B."/>
            <person name="Shi X."/>
            <person name="Liu H."/>
            <person name="Dong L."/>
            <person name="Sun H."/>
            <person name="Cao Y."/>
            <person name="Gao Q."/>
            <person name="Zheng S."/>
            <person name="Li Y."/>
            <person name="Yu Y."/>
            <person name="Du H."/>
            <person name="Qi M."/>
            <person name="Li Y."/>
            <person name="Yu H."/>
            <person name="Cui Y."/>
            <person name="Wang N."/>
            <person name="Chen C."/>
            <person name="Wu H."/>
            <person name="Zhao Y."/>
            <person name="Zhang J."/>
            <person name="Li Y."/>
            <person name="Zhou W."/>
            <person name="Zhang B."/>
            <person name="Hu W."/>
            <person name="Eijk M."/>
            <person name="Tang J."/>
            <person name="Witsenboer H."/>
            <person name="Zhao S."/>
            <person name="Li Z."/>
            <person name="Zhang A."/>
            <person name="Wang D."/>
            <person name="Liang C."/>
        </authorList>
    </citation>
    <scope>NUCLEOTIDE SEQUENCE [LARGE SCALE GENOMIC DNA]</scope>
    <source>
        <strain evidence="7">cv. G1812</strain>
    </source>
</reference>
<name>A0A8R7PH70_TRIUA</name>
<dbReference type="Proteomes" id="UP000015106">
    <property type="component" value="Chromosome 2"/>
</dbReference>
<evidence type="ECO:0000256" key="5">
    <source>
        <dbReference type="SAM" id="MobiDB-lite"/>
    </source>
</evidence>
<accession>A0A8R7PH70</accession>
<dbReference type="FunFam" id="2.170.150.80:FF:000009">
    <property type="entry name" value="NAC domain-containing protein 8"/>
    <property type="match status" value="1"/>
</dbReference>
<dbReference type="Gene3D" id="2.170.150.80">
    <property type="entry name" value="NAC domain"/>
    <property type="match status" value="1"/>
</dbReference>
<sequence length="403" mass="44509">MPVSLHTPLSVPPVAALPRRAAMAEFFRSLIVTTKTIATMIIHPPLCQVEELLAWMECPNCKYRIDNTDVLSQWPGLPAGVKFDPTDLELLEHLEGKVGRAASHVLIDDFIPTIGEAQGICYTHPENLPGIKMDGSTGHFFHKVSNAYVVGKRKRRKISNSDHTVCDENIRWHKTGKSRSILDNNGVIKGWKKILVLYIGYRKGGGKTEKTNWRMHQYHLGVDQDEKQEELVVSKVFYQVQSMNAGQSLVCGVSEEFDSFAGEDDPTTTMTYPLQTRCPNGSPSGTEQNQEEGESRMSTVREAVEWLAGSSSHAVEDAPLSGLDEHLSSGGTAYPDPEGQPLPLDAEALQELPDLGAPPDIPLPPDMNLESQDSMEMWLASVLTEDEEGFEVAEQRKEAGFSP</sequence>
<dbReference type="KEGG" id="tua:125538719"/>
<keyword evidence="1" id="KW-0805">Transcription regulation</keyword>
<dbReference type="PANTHER" id="PTHR31079:SF25">
    <property type="entry name" value="NAC DOMAIN TRANSCRIPTION FACTOR SUPERFAMILY PROTEIN-RELATED"/>
    <property type="match status" value="1"/>
</dbReference>
<evidence type="ECO:0000256" key="1">
    <source>
        <dbReference type="ARBA" id="ARBA00023015"/>
    </source>
</evidence>
<dbReference type="AlphaFoldDB" id="A0A8R7PH70"/>
<evidence type="ECO:0000256" key="3">
    <source>
        <dbReference type="ARBA" id="ARBA00023163"/>
    </source>
</evidence>
<dbReference type="SUPFAM" id="SSF101941">
    <property type="entry name" value="NAC domain"/>
    <property type="match status" value="1"/>
</dbReference>
<organism evidence="7 8">
    <name type="scientific">Triticum urartu</name>
    <name type="common">Red wild einkorn</name>
    <name type="synonym">Crithodium urartu</name>
    <dbReference type="NCBI Taxonomy" id="4572"/>
    <lineage>
        <taxon>Eukaryota</taxon>
        <taxon>Viridiplantae</taxon>
        <taxon>Streptophyta</taxon>
        <taxon>Embryophyta</taxon>
        <taxon>Tracheophyta</taxon>
        <taxon>Spermatophyta</taxon>
        <taxon>Magnoliopsida</taxon>
        <taxon>Liliopsida</taxon>
        <taxon>Poales</taxon>
        <taxon>Poaceae</taxon>
        <taxon>BOP clade</taxon>
        <taxon>Pooideae</taxon>
        <taxon>Triticodae</taxon>
        <taxon>Triticeae</taxon>
        <taxon>Triticinae</taxon>
        <taxon>Triticum</taxon>
    </lineage>
</organism>
<feature type="compositionally biased region" description="Polar residues" evidence="5">
    <location>
        <begin position="273"/>
        <end position="288"/>
    </location>
</feature>
<dbReference type="InterPro" id="IPR044799">
    <property type="entry name" value="SOG1-like"/>
</dbReference>
<keyword evidence="3" id="KW-0804">Transcription</keyword>
<dbReference type="InterPro" id="IPR003441">
    <property type="entry name" value="NAC-dom"/>
</dbReference>
<evidence type="ECO:0000313" key="7">
    <source>
        <dbReference type="EnsemblPlants" id="TuG1812G0200003836.01.T01"/>
    </source>
</evidence>
<dbReference type="Gramene" id="TuG1812G0200003836.01.T01">
    <property type="protein sequence ID" value="TuG1812G0200003836.01.T01"/>
    <property type="gene ID" value="TuG1812G0200003836.01"/>
</dbReference>
<dbReference type="GeneID" id="125538719"/>
<dbReference type="InterPro" id="IPR036093">
    <property type="entry name" value="NAC_dom_sf"/>
</dbReference>
<evidence type="ECO:0000313" key="8">
    <source>
        <dbReference type="Proteomes" id="UP000015106"/>
    </source>
</evidence>
<dbReference type="OrthoDB" id="643388at2759"/>
<dbReference type="Pfam" id="PF02365">
    <property type="entry name" value="NAM"/>
    <property type="match status" value="1"/>
</dbReference>
<proteinExistence type="predicted"/>
<reference evidence="7" key="3">
    <citation type="submission" date="2022-06" db="UniProtKB">
        <authorList>
            <consortium name="EnsemblPlants"/>
        </authorList>
    </citation>
    <scope>IDENTIFICATION</scope>
</reference>
<dbReference type="RefSeq" id="XP_048557951.1">
    <property type="nucleotide sequence ID" value="XM_048701994.1"/>
</dbReference>
<dbReference type="GO" id="GO:0003700">
    <property type="term" value="F:DNA-binding transcription factor activity"/>
    <property type="evidence" value="ECO:0007669"/>
    <property type="project" value="InterPro"/>
</dbReference>
<feature type="domain" description="NAC" evidence="6">
    <location>
        <begin position="77"/>
        <end position="239"/>
    </location>
</feature>
<feature type="region of interest" description="Disordered" evidence="5">
    <location>
        <begin position="310"/>
        <end position="346"/>
    </location>
</feature>